<proteinExistence type="inferred from homology"/>
<keyword evidence="2" id="KW-0813">Transport</keyword>
<dbReference type="SUPFAM" id="SSF52402">
    <property type="entry name" value="Adenine nucleotide alpha hydrolases-like"/>
    <property type="match status" value="1"/>
</dbReference>
<dbReference type="EMBL" id="KF901168">
    <property type="protein sequence ID" value="AIF20583.1"/>
    <property type="molecule type" value="Genomic_DNA"/>
</dbReference>
<dbReference type="InterPro" id="IPR033948">
    <property type="entry name" value="ETF_beta_N"/>
</dbReference>
<evidence type="ECO:0000313" key="5">
    <source>
        <dbReference type="EMBL" id="AIF20583.1"/>
    </source>
</evidence>
<dbReference type="PIRSF" id="PIRSF000090">
    <property type="entry name" value="Beta-ETF"/>
    <property type="match status" value="1"/>
</dbReference>
<dbReference type="CDD" id="cd01714">
    <property type="entry name" value="ETF_beta"/>
    <property type="match status" value="1"/>
</dbReference>
<evidence type="ECO:0000256" key="2">
    <source>
        <dbReference type="ARBA" id="ARBA00022448"/>
    </source>
</evidence>
<reference evidence="5" key="1">
    <citation type="journal article" date="2014" name="Genome Biol. Evol.">
        <title>Pangenome evidence for extensive interdomain horizontal transfer affecting lineage core and shell genes in uncultured planktonic thaumarchaeota and euryarchaeota.</title>
        <authorList>
            <person name="Deschamps P."/>
            <person name="Zivanovic Y."/>
            <person name="Moreira D."/>
            <person name="Rodriguez-Valera F."/>
            <person name="Lopez-Garcia P."/>
        </authorList>
    </citation>
    <scope>NUCLEOTIDE SEQUENCE</scope>
</reference>
<dbReference type="GO" id="GO:0009055">
    <property type="term" value="F:electron transfer activity"/>
    <property type="evidence" value="ECO:0007669"/>
    <property type="project" value="InterPro"/>
</dbReference>
<evidence type="ECO:0000256" key="1">
    <source>
        <dbReference type="ARBA" id="ARBA00007557"/>
    </source>
</evidence>
<protein>
    <submittedName>
        <fullName evidence="5">Electron transfer flavoprotein alpha/beta-subunit (FixA, etfB)</fullName>
    </submittedName>
</protein>
<name>A0A075I3S0_9ARCH</name>
<evidence type="ECO:0000256" key="3">
    <source>
        <dbReference type="ARBA" id="ARBA00022982"/>
    </source>
</evidence>
<dbReference type="Gene3D" id="3.40.50.620">
    <property type="entry name" value="HUPs"/>
    <property type="match status" value="1"/>
</dbReference>
<dbReference type="InterPro" id="IPR012255">
    <property type="entry name" value="ETF_b"/>
</dbReference>
<dbReference type="Pfam" id="PF01012">
    <property type="entry name" value="ETF"/>
    <property type="match status" value="1"/>
</dbReference>
<feature type="domain" description="Electron transfer flavoprotein alpha/beta-subunit N-terminal" evidence="4">
    <location>
        <begin position="14"/>
        <end position="203"/>
    </location>
</feature>
<organism evidence="5">
    <name type="scientific">uncultured marine thaumarchaeote KM3_90_G11</name>
    <dbReference type="NCBI Taxonomy" id="1456344"/>
    <lineage>
        <taxon>Archaea</taxon>
        <taxon>Nitrososphaerota</taxon>
        <taxon>environmental samples</taxon>
    </lineage>
</organism>
<gene>
    <name evidence="5" type="primary">etfB</name>
    <name evidence="5" type="synonym">fixA</name>
</gene>
<dbReference type="InterPro" id="IPR014729">
    <property type="entry name" value="Rossmann-like_a/b/a_fold"/>
</dbReference>
<keyword evidence="3" id="KW-0249">Electron transport</keyword>
<dbReference type="PANTHER" id="PTHR21294">
    <property type="entry name" value="ELECTRON TRANSFER FLAVOPROTEIN BETA-SUBUNIT"/>
    <property type="match status" value="1"/>
</dbReference>
<comment type="similarity">
    <text evidence="1">Belongs to the ETF beta-subunit/FixA family.</text>
</comment>
<accession>A0A075I3S0</accession>
<dbReference type="InterPro" id="IPR014730">
    <property type="entry name" value="ETF_a/b_N"/>
</dbReference>
<dbReference type="SMART" id="SM00893">
    <property type="entry name" value="ETF"/>
    <property type="match status" value="1"/>
</dbReference>
<dbReference type="AlphaFoldDB" id="A0A075I3S0"/>
<dbReference type="PANTHER" id="PTHR21294:SF8">
    <property type="entry name" value="ELECTRON TRANSFER FLAVOPROTEIN SUBUNIT BETA"/>
    <property type="match status" value="1"/>
</dbReference>
<sequence length="242" mass="27204">MPDTASQLKISEDNKSIDENGIKYEINPFDEYALEEALRLKDNDSTINITVISLGPERVKKSLTKTLAMGADEALHIETDEVIDDCINIAKIIADEIKKNQYDLILFGKKSVDQDNNQVGIMIGELNNISCISNCSEFRIEGNKIIANREVEGSVEVFESELPAIITHEKGKNELRYPSLKDLMAAKKKPINTVKNEAGKDKKSELIKLEYPEKREEGVIIGEDKSAVTELVRILREEKKII</sequence>
<evidence type="ECO:0000259" key="4">
    <source>
        <dbReference type="SMART" id="SM00893"/>
    </source>
</evidence>